<name>A0A813F792_POLGL</name>
<dbReference type="AlphaFoldDB" id="A0A813F792"/>
<protein>
    <submittedName>
        <fullName evidence="2">Uncharacterized protein</fullName>
    </submittedName>
</protein>
<reference evidence="2" key="1">
    <citation type="submission" date="2021-02" db="EMBL/GenBank/DDBJ databases">
        <authorList>
            <person name="Dougan E. K."/>
            <person name="Rhodes N."/>
            <person name="Thang M."/>
            <person name="Chan C."/>
        </authorList>
    </citation>
    <scope>NUCLEOTIDE SEQUENCE</scope>
</reference>
<evidence type="ECO:0000313" key="3">
    <source>
        <dbReference type="Proteomes" id="UP000654075"/>
    </source>
</evidence>
<organism evidence="2 3">
    <name type="scientific">Polarella glacialis</name>
    <name type="common">Dinoflagellate</name>
    <dbReference type="NCBI Taxonomy" id="89957"/>
    <lineage>
        <taxon>Eukaryota</taxon>
        <taxon>Sar</taxon>
        <taxon>Alveolata</taxon>
        <taxon>Dinophyceae</taxon>
        <taxon>Suessiales</taxon>
        <taxon>Suessiaceae</taxon>
        <taxon>Polarella</taxon>
    </lineage>
</organism>
<feature type="compositionally biased region" description="Acidic residues" evidence="1">
    <location>
        <begin position="108"/>
        <end position="131"/>
    </location>
</feature>
<accession>A0A813F792</accession>
<keyword evidence="3" id="KW-1185">Reference proteome</keyword>
<gene>
    <name evidence="2" type="ORF">PGLA1383_LOCUS25347</name>
</gene>
<feature type="region of interest" description="Disordered" evidence="1">
    <location>
        <begin position="71"/>
        <end position="137"/>
    </location>
</feature>
<feature type="compositionally biased region" description="Basic and acidic residues" evidence="1">
    <location>
        <begin position="14"/>
        <end position="23"/>
    </location>
</feature>
<feature type="region of interest" description="Disordered" evidence="1">
    <location>
        <begin position="1"/>
        <end position="30"/>
    </location>
</feature>
<sequence length="137" mass="15001">DKRRSLESQISGDALEHGKEGHASEPPATKRKIDFCVATGDNASELPSIKASCVTTGDSRYYKSRITNIYINDKPISSGYNDNNNNCNMNHNNNDDRRTHNSDNTNDNTEDDSDDSDSAAYDDDDDSDDSNTGDSSA</sequence>
<dbReference type="EMBL" id="CAJNNV010021494">
    <property type="protein sequence ID" value="CAE8607413.1"/>
    <property type="molecule type" value="Genomic_DNA"/>
</dbReference>
<evidence type="ECO:0000313" key="2">
    <source>
        <dbReference type="EMBL" id="CAE8607413.1"/>
    </source>
</evidence>
<comment type="caution">
    <text evidence="2">The sequence shown here is derived from an EMBL/GenBank/DDBJ whole genome shotgun (WGS) entry which is preliminary data.</text>
</comment>
<proteinExistence type="predicted"/>
<feature type="non-terminal residue" evidence="2">
    <location>
        <position position="1"/>
    </location>
</feature>
<dbReference type="Proteomes" id="UP000654075">
    <property type="component" value="Unassembled WGS sequence"/>
</dbReference>
<feature type="compositionally biased region" description="Low complexity" evidence="1">
    <location>
        <begin position="77"/>
        <end position="92"/>
    </location>
</feature>
<evidence type="ECO:0000256" key="1">
    <source>
        <dbReference type="SAM" id="MobiDB-lite"/>
    </source>
</evidence>